<keyword evidence="4" id="KW-0378">Hydrolase</keyword>
<dbReference type="OrthoDB" id="9794876at2"/>
<dbReference type="RefSeq" id="WP_028382923.1">
    <property type="nucleotide sequence ID" value="NZ_CAAAJG010000052.1"/>
</dbReference>
<reference evidence="3 5" key="1">
    <citation type="submission" date="2015-11" db="EMBL/GenBank/DDBJ databases">
        <title>Genomic analysis of 38 Legionella species identifies large and diverse effector repertoires.</title>
        <authorList>
            <person name="Burstein D."/>
            <person name="Amaro F."/>
            <person name="Zusman T."/>
            <person name="Lifshitz Z."/>
            <person name="Cohen O."/>
            <person name="Gilbert J.A."/>
            <person name="Pupko T."/>
            <person name="Shuman H.A."/>
            <person name="Segal G."/>
        </authorList>
    </citation>
    <scope>NUCLEOTIDE SEQUENCE [LARGE SCALE GENOMIC DNA]</scope>
    <source>
        <strain evidence="3 5">ATCC 43877</strain>
    </source>
</reference>
<evidence type="ECO:0000313" key="5">
    <source>
        <dbReference type="Proteomes" id="UP000054985"/>
    </source>
</evidence>
<dbReference type="CDD" id="cd20736">
    <property type="entry name" value="PoNe_Nuclease"/>
    <property type="match status" value="1"/>
</dbReference>
<keyword evidence="4" id="KW-0540">Nuclease</keyword>
<reference evidence="4 6" key="2">
    <citation type="submission" date="2018-06" db="EMBL/GenBank/DDBJ databases">
        <authorList>
            <consortium name="Pathogen Informatics"/>
            <person name="Doyle S."/>
        </authorList>
    </citation>
    <scope>NUCLEOTIDE SEQUENCE [LARGE SCALE GENOMIC DNA]</scope>
    <source>
        <strain evidence="4 6">NCTC12239</strain>
    </source>
</reference>
<evidence type="ECO:0000313" key="3">
    <source>
        <dbReference type="EMBL" id="KTD34480.1"/>
    </source>
</evidence>
<dbReference type="HAMAP" id="MF_00048">
    <property type="entry name" value="UPF0102"/>
    <property type="match status" value="1"/>
</dbReference>
<dbReference type="Gene3D" id="3.40.1350.10">
    <property type="match status" value="1"/>
</dbReference>
<accession>A0A378K4K0</accession>
<dbReference type="InterPro" id="IPR011335">
    <property type="entry name" value="Restrct_endonuc-II-like"/>
</dbReference>
<evidence type="ECO:0000256" key="2">
    <source>
        <dbReference type="HAMAP-Rule" id="MF_00048"/>
    </source>
</evidence>
<protein>
    <recommendedName>
        <fullName evidence="2">UPF0102 protein Lmor_1877</fullName>
    </recommendedName>
</protein>
<dbReference type="NCBIfam" id="NF009150">
    <property type="entry name" value="PRK12497.1-3"/>
    <property type="match status" value="1"/>
</dbReference>
<evidence type="ECO:0000313" key="6">
    <source>
        <dbReference type="Proteomes" id="UP000254040"/>
    </source>
</evidence>
<keyword evidence="5" id="KW-1185">Reference proteome</keyword>
<proteinExistence type="inferred from homology"/>
<sequence>MNTVHSGRVAEQKALKYLLEQGLKLVCQNYYCRSGEIDLIMREGNYLVFIEVRCRSNIKFGDGFASVTYAKRQKIIRTTSHYLLKHKIQERNPIRFDVISIDGSSGDITWIKDAFNADY</sequence>
<dbReference type="AlphaFoldDB" id="A0A378K4K0"/>
<evidence type="ECO:0000313" key="4">
    <source>
        <dbReference type="EMBL" id="STX64199.1"/>
    </source>
</evidence>
<dbReference type="Proteomes" id="UP000254040">
    <property type="component" value="Unassembled WGS sequence"/>
</dbReference>
<organism evidence="4 6">
    <name type="scientific">Legionella moravica</name>
    <dbReference type="NCBI Taxonomy" id="39962"/>
    <lineage>
        <taxon>Bacteria</taxon>
        <taxon>Pseudomonadati</taxon>
        <taxon>Pseudomonadota</taxon>
        <taxon>Gammaproteobacteria</taxon>
        <taxon>Legionellales</taxon>
        <taxon>Legionellaceae</taxon>
        <taxon>Legionella</taxon>
    </lineage>
</organism>
<comment type="similarity">
    <text evidence="1 2">Belongs to the UPF0102 family.</text>
</comment>
<dbReference type="PANTHER" id="PTHR34039">
    <property type="entry name" value="UPF0102 PROTEIN YRAN"/>
    <property type="match status" value="1"/>
</dbReference>
<dbReference type="GO" id="GO:0004519">
    <property type="term" value="F:endonuclease activity"/>
    <property type="evidence" value="ECO:0007669"/>
    <property type="project" value="UniProtKB-KW"/>
</dbReference>
<dbReference type="InterPro" id="IPR003509">
    <property type="entry name" value="UPF0102_YraN-like"/>
</dbReference>
<keyword evidence="4" id="KW-0255">Endonuclease</keyword>
<name>A0A378K4K0_9GAMM</name>
<dbReference type="GO" id="GO:0003676">
    <property type="term" value="F:nucleic acid binding"/>
    <property type="evidence" value="ECO:0007669"/>
    <property type="project" value="InterPro"/>
</dbReference>
<dbReference type="STRING" id="39962.Lmor_1877"/>
<dbReference type="SUPFAM" id="SSF52980">
    <property type="entry name" value="Restriction endonuclease-like"/>
    <property type="match status" value="1"/>
</dbReference>
<dbReference type="PANTHER" id="PTHR34039:SF1">
    <property type="entry name" value="UPF0102 PROTEIN YRAN"/>
    <property type="match status" value="1"/>
</dbReference>
<gene>
    <name evidence="3" type="ORF">Lmor_1877</name>
    <name evidence="4" type="ORF">NCTC12239_03161</name>
</gene>
<dbReference type="EMBL" id="LNYN01000020">
    <property type="protein sequence ID" value="KTD34480.1"/>
    <property type="molecule type" value="Genomic_DNA"/>
</dbReference>
<dbReference type="Pfam" id="PF02021">
    <property type="entry name" value="UPF0102"/>
    <property type="match status" value="1"/>
</dbReference>
<dbReference type="NCBIfam" id="TIGR00252">
    <property type="entry name" value="YraN family protein"/>
    <property type="match status" value="1"/>
</dbReference>
<dbReference type="InterPro" id="IPR011856">
    <property type="entry name" value="tRNA_endonuc-like_dom_sf"/>
</dbReference>
<dbReference type="Proteomes" id="UP000054985">
    <property type="component" value="Unassembled WGS sequence"/>
</dbReference>
<evidence type="ECO:0000256" key="1">
    <source>
        <dbReference type="ARBA" id="ARBA00006738"/>
    </source>
</evidence>
<dbReference type="EMBL" id="UGOG01000001">
    <property type="protein sequence ID" value="STX64199.1"/>
    <property type="molecule type" value="Genomic_DNA"/>
</dbReference>